<dbReference type="SMART" id="SM00878">
    <property type="entry name" value="Biotin_carb_C"/>
    <property type="match status" value="1"/>
</dbReference>
<proteinExistence type="predicted"/>
<dbReference type="NCBIfam" id="NF006367">
    <property type="entry name" value="PRK08591.1"/>
    <property type="match status" value="1"/>
</dbReference>
<dbReference type="Pfam" id="PF02785">
    <property type="entry name" value="Biotin_carb_C"/>
    <property type="match status" value="1"/>
</dbReference>
<dbReference type="InterPro" id="IPR011761">
    <property type="entry name" value="ATP-grasp"/>
</dbReference>
<dbReference type="InterPro" id="IPR016185">
    <property type="entry name" value="PreATP-grasp_dom_sf"/>
</dbReference>
<evidence type="ECO:0000256" key="17">
    <source>
        <dbReference type="RuleBase" id="RU365063"/>
    </source>
</evidence>
<dbReference type="FunFam" id="3.30.1490.20:FF:000018">
    <property type="entry name" value="Biotin carboxylase"/>
    <property type="match status" value="1"/>
</dbReference>
<dbReference type="InterPro" id="IPR005482">
    <property type="entry name" value="Biotin_COase_C"/>
</dbReference>
<dbReference type="Gene3D" id="3.30.1490.20">
    <property type="entry name" value="ATP-grasp fold, A domain"/>
    <property type="match status" value="1"/>
</dbReference>
<comment type="pathway">
    <text evidence="2 17">Lipid metabolism; malonyl-CoA biosynthesis; malonyl-CoA from acetyl-CoA: step 1/1.</text>
</comment>
<name>D1C7I2_SPHTD</name>
<dbReference type="SUPFAM" id="SSF51246">
    <property type="entry name" value="Rudiment single hybrid motif"/>
    <property type="match status" value="1"/>
</dbReference>
<dbReference type="STRING" id="479434.Sthe_0376"/>
<dbReference type="EMBL" id="CP001823">
    <property type="protein sequence ID" value="ACZ37815.1"/>
    <property type="molecule type" value="Genomic_DNA"/>
</dbReference>
<dbReference type="UniPathway" id="UPA00655">
    <property type="reaction ID" value="UER00711"/>
</dbReference>
<keyword evidence="10 16" id="KW-0067">ATP-binding</keyword>
<organism evidence="20 21">
    <name type="scientific">Sphaerobacter thermophilus (strain ATCC 49802 / DSM 20745 / KCCM 41009 / NCIMB 13125 / S 6022)</name>
    <dbReference type="NCBI Taxonomy" id="479434"/>
    <lineage>
        <taxon>Bacteria</taxon>
        <taxon>Pseudomonadati</taxon>
        <taxon>Thermomicrobiota</taxon>
        <taxon>Thermomicrobia</taxon>
        <taxon>Sphaerobacterales</taxon>
        <taxon>Sphaerobacterineae</taxon>
        <taxon>Sphaerobacteraceae</taxon>
        <taxon>Sphaerobacter</taxon>
    </lineage>
</organism>
<dbReference type="GO" id="GO:0046872">
    <property type="term" value="F:metal ion binding"/>
    <property type="evidence" value="ECO:0007669"/>
    <property type="project" value="UniProtKB-KW"/>
</dbReference>
<keyword evidence="5 17" id="KW-0444">Lipid biosynthesis</keyword>
<feature type="domain" description="Biotin carboxylation" evidence="19">
    <location>
        <begin position="1"/>
        <end position="446"/>
    </location>
</feature>
<dbReference type="InterPro" id="IPR005479">
    <property type="entry name" value="CPAse_ATP-bd"/>
</dbReference>
<evidence type="ECO:0000256" key="4">
    <source>
        <dbReference type="ARBA" id="ARBA00013263"/>
    </source>
</evidence>
<evidence type="ECO:0000256" key="16">
    <source>
        <dbReference type="PROSITE-ProRule" id="PRU00409"/>
    </source>
</evidence>
<evidence type="ECO:0000256" key="12">
    <source>
        <dbReference type="ARBA" id="ARBA00023098"/>
    </source>
</evidence>
<keyword evidence="6 17" id="KW-0436">Ligase</keyword>
<dbReference type="InterPro" id="IPR013815">
    <property type="entry name" value="ATP_grasp_subdomain_1"/>
</dbReference>
<keyword evidence="11" id="KW-0460">Magnesium</keyword>
<dbReference type="eggNOG" id="COG0439">
    <property type="taxonomic scope" value="Bacteria"/>
</dbReference>
<dbReference type="GO" id="GO:0004075">
    <property type="term" value="F:biotin carboxylase activity"/>
    <property type="evidence" value="ECO:0007669"/>
    <property type="project" value="UniProtKB-EC"/>
</dbReference>
<evidence type="ECO:0000256" key="3">
    <source>
        <dbReference type="ARBA" id="ARBA00011750"/>
    </source>
</evidence>
<evidence type="ECO:0000313" key="20">
    <source>
        <dbReference type="EMBL" id="ACZ37815.1"/>
    </source>
</evidence>
<evidence type="ECO:0000256" key="5">
    <source>
        <dbReference type="ARBA" id="ARBA00022516"/>
    </source>
</evidence>
<dbReference type="OrthoDB" id="9807469at2"/>
<accession>D1C7I2</accession>
<evidence type="ECO:0000256" key="11">
    <source>
        <dbReference type="ARBA" id="ARBA00022842"/>
    </source>
</evidence>
<feature type="domain" description="ATP-grasp" evidence="18">
    <location>
        <begin position="120"/>
        <end position="317"/>
    </location>
</feature>
<dbReference type="RefSeq" id="WP_012870862.1">
    <property type="nucleotide sequence ID" value="NC_013523.1"/>
</dbReference>
<comment type="function">
    <text evidence="1 17">This protein is a component of the acetyl coenzyme A carboxylase complex; first, biotin carboxylase catalyzes the carboxylation of the carrier protein and then the transcarboxylase transfers the carboxyl group to form malonyl-CoA.</text>
</comment>
<evidence type="ECO:0000256" key="10">
    <source>
        <dbReference type="ARBA" id="ARBA00022840"/>
    </source>
</evidence>
<dbReference type="PROSITE" id="PS50975">
    <property type="entry name" value="ATP_GRASP"/>
    <property type="match status" value="1"/>
</dbReference>
<evidence type="ECO:0000256" key="9">
    <source>
        <dbReference type="ARBA" id="ARBA00022832"/>
    </source>
</evidence>
<dbReference type="PANTHER" id="PTHR48095">
    <property type="entry name" value="PYRUVATE CARBOXYLASE SUBUNIT A"/>
    <property type="match status" value="1"/>
</dbReference>
<evidence type="ECO:0000256" key="8">
    <source>
        <dbReference type="ARBA" id="ARBA00022741"/>
    </source>
</evidence>
<evidence type="ECO:0000259" key="19">
    <source>
        <dbReference type="PROSITE" id="PS50979"/>
    </source>
</evidence>
<keyword evidence="7" id="KW-0479">Metal-binding</keyword>
<dbReference type="InterPro" id="IPR011764">
    <property type="entry name" value="Biotin_carboxylation_dom"/>
</dbReference>
<sequence length="457" mass="49862">MFRKILIANRGEIALRVLRACRELGIKAVVAYSEADRDSLPVRLSDEAVCIGPAPAGRSYNNIPAIISAAIVTGCDALHPGYGFLAESPSLAEICRECNLTFIGPSPDVIAQMGNKATARAMMRKAGLPIIPGVEEPVHDTTAAREVAKRIGYPVLIKAVAGGGGRGMRIAQDERELIRVFPVAQSEAQAAFGNGAVYIERYLEEPRHVEVQVLADHHGHVVALGERDCSLQRRYQKLVEESPAPNLSNKVRENLAKAAVKAAKAIGYTNAGTFEFLVDKDGRFYFTEANSRIQVEHPVTEMVTGIDLVQWQIRVAAGEELDFSQRDVRLRGHAIEVRITAEHPDHDFQPSCGEITGLVLPGGPGIRVDSHLYPGYVVPPYYDSLLAKVIAWAPTRDEAITRLRRALAETVIGGVDTTTGFHLRLLDDPAFRAGQISTRFVQQFLARSGPMTASFEL</sequence>
<comment type="subunit">
    <text evidence="3 17">Acetyl-CoA carboxylase is a heterohexamer of biotin carboxyl carrier protein, biotin carboxylase and the two subunits of carboxyl transferase in a 2:2 complex.</text>
</comment>
<comment type="catalytic activity">
    <reaction evidence="15 17">
        <text>N(6)-biotinyl-L-lysyl-[protein] + hydrogencarbonate + ATP = N(6)-carboxybiotinyl-L-lysyl-[protein] + ADP + phosphate + H(+)</text>
        <dbReference type="Rhea" id="RHEA:13501"/>
        <dbReference type="Rhea" id="RHEA-COMP:10505"/>
        <dbReference type="Rhea" id="RHEA-COMP:10506"/>
        <dbReference type="ChEBI" id="CHEBI:15378"/>
        <dbReference type="ChEBI" id="CHEBI:17544"/>
        <dbReference type="ChEBI" id="CHEBI:30616"/>
        <dbReference type="ChEBI" id="CHEBI:43474"/>
        <dbReference type="ChEBI" id="CHEBI:83144"/>
        <dbReference type="ChEBI" id="CHEBI:83145"/>
        <dbReference type="ChEBI" id="CHEBI:456216"/>
        <dbReference type="EC" id="6.3.4.14"/>
    </reaction>
</comment>
<evidence type="ECO:0000256" key="15">
    <source>
        <dbReference type="ARBA" id="ARBA00048600"/>
    </source>
</evidence>
<dbReference type="AlphaFoldDB" id="D1C7I2"/>
<evidence type="ECO:0000313" key="21">
    <source>
        <dbReference type="Proteomes" id="UP000002027"/>
    </source>
</evidence>
<dbReference type="HOGENOM" id="CLU_000395_3_2_0"/>
<dbReference type="GO" id="GO:2001295">
    <property type="term" value="P:malonyl-CoA biosynthetic process"/>
    <property type="evidence" value="ECO:0007669"/>
    <property type="project" value="UniProtKB-UniPathway"/>
</dbReference>
<dbReference type="Pfam" id="PF02786">
    <property type="entry name" value="CPSase_L_D2"/>
    <property type="match status" value="1"/>
</dbReference>
<dbReference type="KEGG" id="sti:Sthe_0376"/>
<dbReference type="InterPro" id="IPR011054">
    <property type="entry name" value="Rudment_hybrid_motif"/>
</dbReference>
<keyword evidence="21" id="KW-1185">Reference proteome</keyword>
<dbReference type="Proteomes" id="UP000002027">
    <property type="component" value="Chromosome 1"/>
</dbReference>
<dbReference type="InterPro" id="IPR005481">
    <property type="entry name" value="BC-like_N"/>
</dbReference>
<evidence type="ECO:0000256" key="1">
    <source>
        <dbReference type="ARBA" id="ARBA00003761"/>
    </source>
</evidence>
<keyword evidence="12 17" id="KW-0443">Lipid metabolism</keyword>
<dbReference type="EC" id="6.3.4.14" evidence="4 17"/>
<dbReference type="InParanoid" id="D1C7I2"/>
<evidence type="ECO:0000256" key="13">
    <source>
        <dbReference type="ARBA" id="ARBA00023160"/>
    </source>
</evidence>
<reference evidence="20 21" key="2">
    <citation type="journal article" date="2010" name="Stand. Genomic Sci.">
        <title>Complete genome sequence of Desulfohalobium retbaense type strain (HR(100)).</title>
        <authorList>
            <person name="Spring S."/>
            <person name="Nolan M."/>
            <person name="Lapidus A."/>
            <person name="Glavina Del Rio T."/>
            <person name="Copeland A."/>
            <person name="Tice H."/>
            <person name="Cheng J.F."/>
            <person name="Lucas S."/>
            <person name="Land M."/>
            <person name="Chen F."/>
            <person name="Bruce D."/>
            <person name="Goodwin L."/>
            <person name="Pitluck S."/>
            <person name="Ivanova N."/>
            <person name="Mavromatis K."/>
            <person name="Mikhailova N."/>
            <person name="Pati A."/>
            <person name="Chen A."/>
            <person name="Palaniappan K."/>
            <person name="Hauser L."/>
            <person name="Chang Y.J."/>
            <person name="Jeffries C.D."/>
            <person name="Munk C."/>
            <person name="Kiss H."/>
            <person name="Chain P."/>
            <person name="Han C."/>
            <person name="Brettin T."/>
            <person name="Detter J.C."/>
            <person name="Schuler E."/>
            <person name="Goker M."/>
            <person name="Rohde M."/>
            <person name="Bristow J."/>
            <person name="Eisen J.A."/>
            <person name="Markowitz V."/>
            <person name="Hugenholtz P."/>
            <person name="Kyrpides N.C."/>
            <person name="Klenk H.P."/>
        </authorList>
    </citation>
    <scope>NUCLEOTIDE SEQUENCE [LARGE SCALE GENOMIC DNA]</scope>
    <source>
        <strain evidence="21">ATCC 49802 / DSM 20745 / S 6022</strain>
    </source>
</reference>
<dbReference type="InterPro" id="IPR051602">
    <property type="entry name" value="ACC_Biotin_Carboxylase"/>
</dbReference>
<dbReference type="FunCoup" id="D1C7I2">
    <property type="interactions" value="470"/>
</dbReference>
<dbReference type="PROSITE" id="PS50979">
    <property type="entry name" value="BC"/>
    <property type="match status" value="1"/>
</dbReference>
<dbReference type="NCBIfam" id="TIGR00514">
    <property type="entry name" value="accC"/>
    <property type="match status" value="1"/>
</dbReference>
<dbReference type="InterPro" id="IPR004549">
    <property type="entry name" value="Acetyl_CoA_COase_biotin_COase"/>
</dbReference>
<dbReference type="Pfam" id="PF00289">
    <property type="entry name" value="Biotin_carb_N"/>
    <property type="match status" value="1"/>
</dbReference>
<keyword evidence="9 17" id="KW-0276">Fatty acid metabolism</keyword>
<evidence type="ECO:0000259" key="18">
    <source>
        <dbReference type="PROSITE" id="PS50975"/>
    </source>
</evidence>
<dbReference type="SUPFAM" id="SSF56059">
    <property type="entry name" value="Glutathione synthetase ATP-binding domain-like"/>
    <property type="match status" value="1"/>
</dbReference>
<evidence type="ECO:0000256" key="6">
    <source>
        <dbReference type="ARBA" id="ARBA00022598"/>
    </source>
</evidence>
<evidence type="ECO:0000256" key="2">
    <source>
        <dbReference type="ARBA" id="ARBA00004956"/>
    </source>
</evidence>
<dbReference type="Gene3D" id="3.30.470.20">
    <property type="entry name" value="ATP-grasp fold, B domain"/>
    <property type="match status" value="1"/>
</dbReference>
<evidence type="ECO:0000256" key="7">
    <source>
        <dbReference type="ARBA" id="ARBA00022723"/>
    </source>
</evidence>
<dbReference type="SUPFAM" id="SSF52440">
    <property type="entry name" value="PreATP-grasp domain"/>
    <property type="match status" value="1"/>
</dbReference>
<gene>
    <name evidence="20" type="ordered locus">Sthe_0376</name>
</gene>
<keyword evidence="14 17" id="KW-0092">Biotin</keyword>
<keyword evidence="13 17" id="KW-0275">Fatty acid biosynthesis</keyword>
<protein>
    <recommendedName>
        <fullName evidence="4 17">Biotin carboxylase</fullName>
        <ecNumber evidence="4 17">6.3.4.14</ecNumber>
    </recommendedName>
    <alternativeName>
        <fullName evidence="17">Acetyl-coenzyme A carboxylase biotin carboxylase subunit A</fullName>
    </alternativeName>
</protein>
<dbReference type="GO" id="GO:0005524">
    <property type="term" value="F:ATP binding"/>
    <property type="evidence" value="ECO:0007669"/>
    <property type="project" value="UniProtKB-UniRule"/>
</dbReference>
<dbReference type="GO" id="GO:0006633">
    <property type="term" value="P:fatty acid biosynthetic process"/>
    <property type="evidence" value="ECO:0007669"/>
    <property type="project" value="UniProtKB-KW"/>
</dbReference>
<dbReference type="PANTHER" id="PTHR48095:SF2">
    <property type="entry name" value="BIOTIN CARBOXYLASE, CHLOROPLASTIC"/>
    <property type="match status" value="1"/>
</dbReference>
<keyword evidence="8 16" id="KW-0547">Nucleotide-binding</keyword>
<evidence type="ECO:0000256" key="14">
    <source>
        <dbReference type="ARBA" id="ARBA00023267"/>
    </source>
</evidence>
<dbReference type="Gene3D" id="3.40.50.20">
    <property type="match status" value="1"/>
</dbReference>
<reference evidence="21" key="1">
    <citation type="submission" date="2009-11" db="EMBL/GenBank/DDBJ databases">
        <title>The complete chromosome 1 of Sphaerobacter thermophilus DSM 20745.</title>
        <authorList>
            <person name="Lucas S."/>
            <person name="Copeland A."/>
            <person name="Lapidus A."/>
            <person name="Glavina del Rio T."/>
            <person name="Dalin E."/>
            <person name="Tice H."/>
            <person name="Bruce D."/>
            <person name="Goodwin L."/>
            <person name="Pitluck S."/>
            <person name="Kyrpides N."/>
            <person name="Mavromatis K."/>
            <person name="Ivanova N."/>
            <person name="Mikhailova N."/>
            <person name="LaButti K.M."/>
            <person name="Clum A."/>
            <person name="Sun H.I."/>
            <person name="Brettin T."/>
            <person name="Detter J.C."/>
            <person name="Han C."/>
            <person name="Larimer F."/>
            <person name="Land M."/>
            <person name="Hauser L."/>
            <person name="Markowitz V."/>
            <person name="Cheng J.F."/>
            <person name="Hugenholtz P."/>
            <person name="Woyke T."/>
            <person name="Wu D."/>
            <person name="Steenblock K."/>
            <person name="Schneider S."/>
            <person name="Pukall R."/>
            <person name="Goeker M."/>
            <person name="Klenk H.P."/>
            <person name="Eisen J.A."/>
        </authorList>
    </citation>
    <scope>NUCLEOTIDE SEQUENCE [LARGE SCALE GENOMIC DNA]</scope>
    <source>
        <strain evidence="21">ATCC 49802 / DSM 20745 / S 6022</strain>
    </source>
</reference>